<protein>
    <submittedName>
        <fullName evidence="1">Ubiquinone biosynthesis O-methyltransferase</fullName>
    </submittedName>
</protein>
<dbReference type="Pfam" id="PF13489">
    <property type="entry name" value="Methyltransf_23"/>
    <property type="match status" value="1"/>
</dbReference>
<dbReference type="EMBL" id="UWOC01000111">
    <property type="protein sequence ID" value="VCU06634.1"/>
    <property type="molecule type" value="Genomic_DNA"/>
</dbReference>
<sequence length="301" mass="32256">MLQKTVPDALACPACGRITLQRLLFHKHGCAILRCEDCGLGRTETAGFDPATYYSEDYFSGGHADGYADYRGAEPVLRREFARTVEFIRRFRPGGRLIEVGCAYGFFLAEASPHFSVAGIEIAEDAAAFARSRGLDVVTGVIEPATLDRLGRPDVVVMLDVIEHLPDPHETLALIGDRLAPGGIVVLTTGDFGSLAARLGGRGWRLMTPPQHLWFFTTESMRRLAGALGLGVAAIDHPWKLVPVSLIVHQLGRMTGLGGRRAATDSGAATSTGAAPAASRLGVPVNLFDAMRVVLRKPEAP</sequence>
<dbReference type="Gene3D" id="3.40.50.150">
    <property type="entry name" value="Vaccinia Virus protein VP39"/>
    <property type="match status" value="1"/>
</dbReference>
<evidence type="ECO:0000313" key="2">
    <source>
        <dbReference type="Proteomes" id="UP000289200"/>
    </source>
</evidence>
<dbReference type="InterPro" id="IPR029063">
    <property type="entry name" value="SAM-dependent_MTases_sf"/>
</dbReference>
<evidence type="ECO:0000313" key="1">
    <source>
        <dbReference type="EMBL" id="VCU06634.1"/>
    </source>
</evidence>
<comment type="caution">
    <text evidence="1">The sequence shown here is derived from an EMBL/GenBank/DDBJ whole genome shotgun (WGS) entry which is preliminary data.</text>
</comment>
<keyword evidence="1" id="KW-0830">Ubiquinone</keyword>
<gene>
    <name evidence="1" type="primary">ubiG_2</name>
    <name evidence="1" type="ORF">RHODGE_RHODGE_01281</name>
</gene>
<dbReference type="RefSeq" id="WP_129608261.1">
    <property type="nucleotide sequence ID" value="NZ_UWOC01000111.1"/>
</dbReference>
<accession>A0A3S4CDV5</accession>
<name>A0A3S4CDV5_9BRAD</name>
<reference evidence="2" key="1">
    <citation type="submission" date="2018-10" db="EMBL/GenBank/DDBJ databases">
        <authorList>
            <person name="Peiro R."/>
            <person name="Begona"/>
            <person name="Cbmso G."/>
            <person name="Lopez M."/>
            <person name="Gonzalez S."/>
            <person name="Sacristan E."/>
            <person name="Castillo E."/>
        </authorList>
    </citation>
    <scope>NUCLEOTIDE SEQUENCE [LARGE SCALE GENOMIC DNA]</scope>
</reference>
<organism evidence="1 2">
    <name type="scientific">Rhodoplanes serenus</name>
    <dbReference type="NCBI Taxonomy" id="200615"/>
    <lineage>
        <taxon>Bacteria</taxon>
        <taxon>Pseudomonadati</taxon>
        <taxon>Pseudomonadota</taxon>
        <taxon>Alphaproteobacteria</taxon>
        <taxon>Hyphomicrobiales</taxon>
        <taxon>Nitrobacteraceae</taxon>
        <taxon>Rhodoplanes</taxon>
    </lineage>
</organism>
<proteinExistence type="predicted"/>
<dbReference type="PANTHER" id="PTHR43861">
    <property type="entry name" value="TRANS-ACONITATE 2-METHYLTRANSFERASE-RELATED"/>
    <property type="match status" value="1"/>
</dbReference>
<dbReference type="PANTHER" id="PTHR43861:SF6">
    <property type="entry name" value="METHYLTRANSFERASE TYPE 11"/>
    <property type="match status" value="1"/>
</dbReference>
<dbReference type="Proteomes" id="UP000289200">
    <property type="component" value="Unassembled WGS sequence"/>
</dbReference>
<dbReference type="SUPFAM" id="SSF53335">
    <property type="entry name" value="S-adenosyl-L-methionine-dependent methyltransferases"/>
    <property type="match status" value="1"/>
</dbReference>
<dbReference type="OrthoDB" id="9777638at2"/>
<dbReference type="AlphaFoldDB" id="A0A3S4CDV5"/>
<keyword evidence="2" id="KW-1185">Reference proteome</keyword>
<dbReference type="CDD" id="cd02440">
    <property type="entry name" value="AdoMet_MTases"/>
    <property type="match status" value="1"/>
</dbReference>